<gene>
    <name evidence="1" type="ORF">UFOVP53_82</name>
</gene>
<dbReference type="EMBL" id="LR796189">
    <property type="protein sequence ID" value="CAB4125215.1"/>
    <property type="molecule type" value="Genomic_DNA"/>
</dbReference>
<reference evidence="1" key="1">
    <citation type="submission" date="2020-04" db="EMBL/GenBank/DDBJ databases">
        <authorList>
            <person name="Chiriac C."/>
            <person name="Salcher M."/>
            <person name="Ghai R."/>
            <person name="Kavagutti S V."/>
        </authorList>
    </citation>
    <scope>NUCLEOTIDE SEQUENCE</scope>
</reference>
<accession>A0A6J5KVJ8</accession>
<evidence type="ECO:0000313" key="1">
    <source>
        <dbReference type="EMBL" id="CAB4125215.1"/>
    </source>
</evidence>
<name>A0A6J5KVJ8_9CAUD</name>
<proteinExistence type="predicted"/>
<sequence>MEDLSVEDLKRVNSCDNYKLVKRIMKSCEDHSEYEVGGAVFIKHKKGDTYVGSGYGALLEKYKYIIVHKDGGFLFAKRILATGKPGVQITCLTIEFSSDMYDLEVDEDFLDSVLLDTDYDPTSNAKNLAKKKEKASRINTKNRIIFNHAITAYNYLNTLKKGDIIWGAETSFGNQITKYEVASIEQYVLDPSQRGYRGWRGQECSHPHESYIKEGLATGLKVTLTVVDSENKYTSGTTLYFYSLTNNDKYRSSGKALYSVKPTKAEDIIL</sequence>
<protein>
    <submittedName>
        <fullName evidence="1">Uncharacterized protein</fullName>
    </submittedName>
</protein>
<organism evidence="1">
    <name type="scientific">uncultured Caudovirales phage</name>
    <dbReference type="NCBI Taxonomy" id="2100421"/>
    <lineage>
        <taxon>Viruses</taxon>
        <taxon>Duplodnaviria</taxon>
        <taxon>Heunggongvirae</taxon>
        <taxon>Uroviricota</taxon>
        <taxon>Caudoviricetes</taxon>
        <taxon>Peduoviridae</taxon>
        <taxon>Maltschvirus</taxon>
        <taxon>Maltschvirus maltsch</taxon>
    </lineage>
</organism>